<dbReference type="GO" id="GO:0004519">
    <property type="term" value="F:endonuclease activity"/>
    <property type="evidence" value="ECO:0007669"/>
    <property type="project" value="UniProtKB-KW"/>
</dbReference>
<dbReference type="EMBL" id="CP023247">
    <property type="protein sequence ID" value="ASZ49768.1"/>
    <property type="molecule type" value="Genomic_DNA"/>
</dbReference>
<dbReference type="Gene3D" id="3.60.10.10">
    <property type="entry name" value="Endonuclease/exonuclease/phosphatase"/>
    <property type="match status" value="1"/>
</dbReference>
<sequence>MLKRANTLSQPSRITFVTANLFNFVAPPNAYYDFENIYSQEQWRDKLAWTQNQLEKLEPDIIGLQEVFSVEETRAYFLSFGFPYFATVDTPKIEDEYIYSRPVVAIASRFPIEDVKRVEFDSNSLTPFGVNEAPDFSRKPIYAQVVHPVLGHIAIYVTHLKSQRPADTDTPEPSSRAMARWLSTQQRGWEAAMLRDAMQAQYRAHPIPTVLMGDMNQPISKESVNNVLTETFSDSVTELQLKDGWHLQTGSSLEVRPATHYHFSTGNVLDYILLSQEFDTHSDVSVAEVIDYQVLEQHLINPSYENDKNASDHAFVSLTVEVKL</sequence>
<dbReference type="Pfam" id="PF03372">
    <property type="entry name" value="Exo_endo_phos"/>
    <property type="match status" value="1"/>
</dbReference>
<dbReference type="GO" id="GO:0006506">
    <property type="term" value="P:GPI anchor biosynthetic process"/>
    <property type="evidence" value="ECO:0007669"/>
    <property type="project" value="TreeGrafter"/>
</dbReference>
<evidence type="ECO:0000259" key="1">
    <source>
        <dbReference type="Pfam" id="PF03372"/>
    </source>
</evidence>
<dbReference type="GO" id="GO:0016020">
    <property type="term" value="C:membrane"/>
    <property type="evidence" value="ECO:0007669"/>
    <property type="project" value="GOC"/>
</dbReference>
<keyword evidence="2" id="KW-0540">Nuclease</keyword>
<keyword evidence="2" id="KW-0378">Hydrolase</keyword>
<evidence type="ECO:0000313" key="2">
    <source>
        <dbReference type="EMBL" id="ASZ49768.1"/>
    </source>
</evidence>
<reference evidence="2" key="1">
    <citation type="submission" date="2017-09" db="EMBL/GenBank/DDBJ databases">
        <authorList>
            <person name="Ehlers B."/>
            <person name="Leendertz F.H."/>
        </authorList>
    </citation>
    <scope>NUCLEOTIDE SEQUENCE</scope>
    <source>
        <strain evidence="2">MAVP-26</strain>
    </source>
</reference>
<dbReference type="AlphaFoldDB" id="A0A249VZ60"/>
<gene>
    <name evidence="2" type="ORF">YA91_03925</name>
</gene>
<protein>
    <submittedName>
        <fullName evidence="2">Endonuclease</fullName>
    </submittedName>
</protein>
<dbReference type="InterPro" id="IPR051916">
    <property type="entry name" value="GPI-anchor_lipid_remodeler"/>
</dbReference>
<dbReference type="PANTHER" id="PTHR14859">
    <property type="entry name" value="CALCOFLUOR WHITE HYPERSENSITIVE PROTEIN PRECURSOR"/>
    <property type="match status" value="1"/>
</dbReference>
<organism evidence="2">
    <name type="scientific">Vibrio parahaemolyticus</name>
    <dbReference type="NCBI Taxonomy" id="670"/>
    <lineage>
        <taxon>Bacteria</taxon>
        <taxon>Pseudomonadati</taxon>
        <taxon>Pseudomonadota</taxon>
        <taxon>Gammaproteobacteria</taxon>
        <taxon>Vibrionales</taxon>
        <taxon>Vibrionaceae</taxon>
        <taxon>Vibrio</taxon>
    </lineage>
</organism>
<proteinExistence type="predicted"/>
<dbReference type="PANTHER" id="PTHR14859:SF15">
    <property type="entry name" value="ENDONUCLEASE_EXONUCLEASE_PHOSPHATASE DOMAIN-CONTAINING PROTEIN"/>
    <property type="match status" value="1"/>
</dbReference>
<dbReference type="InterPro" id="IPR005135">
    <property type="entry name" value="Endo/exonuclease/phosphatase"/>
</dbReference>
<dbReference type="InterPro" id="IPR036691">
    <property type="entry name" value="Endo/exonu/phosph_ase_sf"/>
</dbReference>
<dbReference type="SUPFAM" id="SSF56219">
    <property type="entry name" value="DNase I-like"/>
    <property type="match status" value="1"/>
</dbReference>
<keyword evidence="2" id="KW-0255">Endonuclease</keyword>
<feature type="domain" description="Endonuclease/exonuclease/phosphatase" evidence="1">
    <location>
        <begin position="50"/>
        <end position="313"/>
    </location>
</feature>
<accession>A0A249VZ60</accession>
<name>A0A249VZ60_VIBPH</name>